<dbReference type="Proteomes" id="UP000192276">
    <property type="component" value="Unassembled WGS sequence"/>
</dbReference>
<evidence type="ECO:0000313" key="1">
    <source>
        <dbReference type="EMBL" id="OQP58027.1"/>
    </source>
</evidence>
<dbReference type="InterPro" id="IPR011047">
    <property type="entry name" value="Quinoprotein_ADH-like_sf"/>
</dbReference>
<gene>
    <name evidence="1" type="ORF">A4R26_23295</name>
</gene>
<dbReference type="SUPFAM" id="SSF50998">
    <property type="entry name" value="Quinoprotein alcohol dehydrogenase-like"/>
    <property type="match status" value="1"/>
</dbReference>
<dbReference type="InterPro" id="IPR022385">
    <property type="entry name" value="Rhs_assc_core"/>
</dbReference>
<dbReference type="PANTHER" id="PTHR32305">
    <property type="match status" value="1"/>
</dbReference>
<protein>
    <submittedName>
        <fullName evidence="1">Uncharacterized protein</fullName>
    </submittedName>
</protein>
<dbReference type="PANTHER" id="PTHR32305:SF15">
    <property type="entry name" value="PROTEIN RHSA-RELATED"/>
    <property type="match status" value="1"/>
</dbReference>
<keyword evidence="2" id="KW-1185">Reference proteome</keyword>
<name>A0A1V9FIC1_9BACT</name>
<dbReference type="EMBL" id="LWBP01000189">
    <property type="protein sequence ID" value="OQP58027.1"/>
    <property type="molecule type" value="Genomic_DNA"/>
</dbReference>
<organism evidence="1 2">
    <name type="scientific">Niastella populi</name>
    <dbReference type="NCBI Taxonomy" id="550983"/>
    <lineage>
        <taxon>Bacteria</taxon>
        <taxon>Pseudomonadati</taxon>
        <taxon>Bacteroidota</taxon>
        <taxon>Chitinophagia</taxon>
        <taxon>Chitinophagales</taxon>
        <taxon>Chitinophagaceae</taxon>
        <taxon>Niastella</taxon>
    </lineage>
</organism>
<evidence type="ECO:0000313" key="2">
    <source>
        <dbReference type="Proteomes" id="UP000192276"/>
    </source>
</evidence>
<comment type="caution">
    <text evidence="1">The sequence shown here is derived from an EMBL/GenBank/DDBJ whole genome shotgun (WGS) entry which is preliminary data.</text>
</comment>
<dbReference type="InterPro" id="IPR050708">
    <property type="entry name" value="T6SS_VgrG/RHS"/>
</dbReference>
<dbReference type="NCBIfam" id="TIGR03696">
    <property type="entry name" value="Rhs_assc_core"/>
    <property type="match status" value="1"/>
</dbReference>
<accession>A0A1V9FIC1</accession>
<dbReference type="Gene3D" id="2.180.10.10">
    <property type="entry name" value="RHS repeat-associated core"/>
    <property type="match status" value="1"/>
</dbReference>
<reference evidence="2" key="1">
    <citation type="submission" date="2016-04" db="EMBL/GenBank/DDBJ databases">
        <authorList>
            <person name="Chen L."/>
            <person name="Zhuang W."/>
            <person name="Wang G."/>
        </authorList>
    </citation>
    <scope>NUCLEOTIDE SEQUENCE [LARGE SCALE GENOMIC DNA]</scope>
    <source>
        <strain evidence="2">208</strain>
    </source>
</reference>
<dbReference type="STRING" id="550983.A4R26_23295"/>
<proteinExistence type="predicted"/>
<sequence>MAAIARAGDGGGVVAKAILDGSKNQVHKDSSVTVEDSAFFNAAAIGVDTGYSVQNVITLKINEASNVYMRTAFEVRVKLLISYSNGSDTASVIKDFTVTYDTGNVYNARNNFVFYGGRKVTVKILEVDSNGATWNVSSVLMVENQLTAKPKYIFSCTNTVTSITVTPVADTADELPVSWTAIRGADQYDLEWTYVDASAYERYKTGGTFDQALIFYHNATRVSTSGNTYNIPLMYDNNGTLFIRVRPVQIGESNSVLAANWSSVMGQYAFTGHERPLNWQSNISFAEEGKRKVVVQYFDGGLRSRQTVTKDNTNNNVIVAETFYDYQGRPAIQVMPAPSLSSVIQYTAGFNVSINNPEYTQSNFDTLISPDLYCNAHAGPLSSTSGASLYYSPNNPKKTIGMNQFIPDAENYPFTETEYTPDNTGRISRQGGVGAAHQLGNGHETKYFYGTPDQKELDALFGTDVGDASHYFKNMVQDANGQFSISYVDMHGRTIATGLAGEEPAGMTPLASNTSRQVTENLVDSAGRFIQNWDLLSQKSLVVSKAGDHTFKYKLDPASLIEQNCDTQNICYSCLYDLQITITDNCNNQLLPGNKAFDTVLHNFSLGAITPNCTPSPVNFDFTLNLLPGSYQVTKRLTISRDAFNYYRDSVYLPNNTCRSLQDFISEQRTLIAQQNTECAPDCESCRASVGTLEQYRNQFISQTGIAPEEVAFYEPQIAQSYKNALEACNALCGDSASTDNDIRAAMLQDLTPPYGQYADTLIRSDDDKFSIFYIKPNDELYVPVFKLGNLVYRDANGQPDKVYDLEFDMMVAPNTLNKTEFTQNFRTSWAEALLPYHPEYCKLQLLESLKASNVWDRRMEKVENFYDARDSGYLNPTGNATFAGYSSHYRINAANLDPLISLRPELKVALENKLKEYITLKKGFLTTKVNMWSMANAVVKCDSGNATCVNYYNNTHAHNFDTTWCDGDLDQAWQTFRQMYLNAKQELVNEVVNNPVDCTPVSPAYTSIPTRKELMDEGHQPHFTKEIKEAIAENKLDFVNDPEKVNEAKAGGQQALNKMYDDNCSALVEQWRAQLSGCYNETALNTILPLLKGLCRQACDGDHIFGASTLPAGTDYQGYHSFQEILDTYNTNNNITVGVDCNAELITMPAPYDKRPAYYYEPVISKPRECECKLINDHYSMYKVGRLQGSGDANFAAYIQRTQGVTMTESDLQTLRSLCNDPGIPTDAEVTCTFLPSPIYLPPALQCNVGEVCTTCTVVQELYQNFKQQYPNDTPRIAEAADTMQLKRNNLFRNYMNNRLGYSLQTEEYLQFLKQCADSAAIIGNVTYCDDQHIGNLYYTIGNEPGKLQDIQPTPDGGYIMAGSVGITSRDGTLVKTDSLGNVQWAKKYGGLNSDTLLRVRRTSDNGYIAIGTTHSGHYTTGAMWVIKTNAAGEVSWTKRIGFGTPFGEHGYDIIQTSDGGYAALGIYNQHAGHGEFLLSRLQPDGNISWVRRFGTSRLQVNSTACLPGMTDSINYNAASSYGLLEQADTLLVSGAAYDPNLGDRYFGVVHRLDKDNGSLLGSWHYADGADTTRSCWFRDIYSTENGYMIMVNSAQQLGTTNAQAGVIHLTKAGEVVSYKRFNIPAGSDRMVTSSVFPAAGGGYMVAQTGNNSQHITWQRVDAAGSLLWSSETNLAGTQTVGRIAQNDKGRFTLAGDNNQQMLMLALHPGNSCFDQDVTLGATDEPVNRVPWATGVDEQVMPLYTDTTLTGFAYTLTDSMLVCSSEGPCRDYYEGPRLCGKSQPVLPPYKEEFTACSDSTFFAISKGTELYKEYTDSLSGAFERNYIEKCLQAYRYESFTVTYTKKEYHYTLYYYDQAGNLIRTVSPAGVNPITDSLELEQVKAYRSAGTEKVPVHTLYTDYRYNTLNQVVAQHSPDGGTSAFWYDRLGRLSISQNAKQKDSIQYSYTKYDIIGRITEVGQLASSTAMVDATSRDQGSLETWLTNAAGTAEQVTKTTYDVEYTPLQPVLKTRNLRNRVSWTALYNTATDLGNNEAATATYYTYDILGNVDTLVQDYRFGVMAANGNRFKKIAYDFDLVSGKVNQVSYQPGQSDAFYHRYVYDAENRITNVLTSADSINWDNDAFYQYYDHGPLARTILGEQQVQGINHAYNLQGWIKTFNPDVQTGGGYTLKADGSTGSVVGKPAYQVMLNYFNGDYKAISGVTPMDNGLDLALGGAYRPLFNGNISSMAVNIEKLGNPLLYNYQYDQLNRIVAMDAWQKGANWGSLTPRNDFQERISYDANGNILGYKRNGNNTFAGKPLGMDSLNYSYVMGTNRLDHVSDNVPAGNYTEDIDNQTAGNYDYDAIGNLVKDNAEGITSISWTVYGKIRQIVKGDSVVISYTYDPSGNRISKAIIKSGSTDTARTWYVRDAQGNVMSVYEAGKPSVNEGHLTQSELHLYGSSRIGLLRRSFDVAEEYNPADTTMPLLGTGLGHNFGRGNKLFELSNHLGNVLATLNDKKLGVSSNNNTVDYFNPQVVSAQDYYPFGMLQVGRVFNSGGYRYGFNGKEYDNEVKGEGNQQDYGMRVYDPRVGKFLSLDPLTKTYPWYTPYQFTGNNPIKFIDLDGLEPFDPNKYINSDAPNVDPKYKNVNLHRPKVEPEGAAKVAVGILNAACMTFGAFSEAALAGHLENKYVNQVQFPLTNNNIGHVAMGIIISPVALAMELKKDPGNELLWGEAAFMIGAFVKFRPTLKGSVPDVALGVSEYMGRDPVTGRAKPNALQQFASEQKAYPHDVWSNPFGGIASEAGKTGFDQIFTAVMDHVVNGGGRIKFNLEFFEIDRAAKSAGKSLMDAEGYTDWEFGQLVDNKAYWEKTDLYRNNKILSESEKTQVRNEYKEAAKKQNR</sequence>